<evidence type="ECO:0000313" key="1">
    <source>
        <dbReference type="EMBL" id="KAJ4477782.1"/>
    </source>
</evidence>
<dbReference type="AlphaFoldDB" id="A0A9W9ACI9"/>
<protein>
    <recommendedName>
        <fullName evidence="3">Transposase domain-containing protein</fullName>
    </recommendedName>
</protein>
<name>A0A9W9ACI9_9AGAR</name>
<evidence type="ECO:0000313" key="2">
    <source>
        <dbReference type="Proteomes" id="UP001150238"/>
    </source>
</evidence>
<sequence length="774" mass="88637">MQEDEEFGNEMQPDNQDFFDTLPADFVPSIDDIKLVNKFIDALKNATLENDIEPLENDILEQLRSPLQEEETYTSVREAILRQHPESDILSFYKVKNLVTQLSRVSPIYRDMCINSCLGFTGPFTKLEVCPYCGEKQYEDVDVNDSSRRNRKDGKPRKQFCTIPIGPQLQALWRSPRGAQSMSYRRKCTERVLRELQENEGVKVSPYEDFFDGRDVGENNIFLLYRYKTSNCWIYIWIILKCSPDVRYKKHAVLPGGFIPDSFVFPGLEGEIFVAYPHLALVTADGPAMAMLSGFVGHQGHVHCRFYCPLIGQHKPDNYSVSGCDHGDSFTSLEASTRYQANIAQVKNRLATGIIKPSIFSLFAGDIMHLFTLNAPNLFIPLWRGKFECDKTDDLLSGDLWIEHGKCVAACTPYIPGSFDRPPRNPAEKINSGYKAWEFLLYFYGLGPCLFFGLLPDKYWENYCVYESCLPSEVLEAHKLLLKFSDDFEAFYVQRKTNRLHFIRPSIHLPSHIPFETIRAGPGAIYSQWTMERTIGNLGEEIKQHLNPYANISQRGVRRCQVNALIAIIPDLVPDLDAPPQGSRQLESGYIMLTATDTAARMVTDIEARALRMFCFELGDPKPNTWVPKVVRWARVKLPNGQIARSRWKEDTIALSDIRTSRNVKIVLDNKEYIVEVHFYILLKIGETVHPVAIGSFYGPPHEELLRRSHNTYYTVQHKRDEDVRAFPITSIDSTVMMAPDPQYISLFKDREPDGTHLNRWFKMQKPGLKVSAS</sequence>
<dbReference type="Proteomes" id="UP001150238">
    <property type="component" value="Unassembled WGS sequence"/>
</dbReference>
<accession>A0A9W9ACI9</accession>
<organism evidence="1 2">
    <name type="scientific">Lentinula lateritia</name>
    <dbReference type="NCBI Taxonomy" id="40482"/>
    <lineage>
        <taxon>Eukaryota</taxon>
        <taxon>Fungi</taxon>
        <taxon>Dikarya</taxon>
        <taxon>Basidiomycota</taxon>
        <taxon>Agaricomycotina</taxon>
        <taxon>Agaricomycetes</taxon>
        <taxon>Agaricomycetidae</taxon>
        <taxon>Agaricales</taxon>
        <taxon>Marasmiineae</taxon>
        <taxon>Omphalotaceae</taxon>
        <taxon>Lentinula</taxon>
    </lineage>
</organism>
<proteinExistence type="predicted"/>
<gene>
    <name evidence="1" type="ORF">C8J55DRAFT_536465</name>
</gene>
<comment type="caution">
    <text evidence="1">The sequence shown here is derived from an EMBL/GenBank/DDBJ whole genome shotgun (WGS) entry which is preliminary data.</text>
</comment>
<reference evidence="1" key="1">
    <citation type="submission" date="2022-08" db="EMBL/GenBank/DDBJ databases">
        <authorList>
            <consortium name="DOE Joint Genome Institute"/>
            <person name="Min B."/>
            <person name="Riley R."/>
            <person name="Sierra-Patev S."/>
            <person name="Naranjo-Ortiz M."/>
            <person name="Looney B."/>
            <person name="Konkel Z."/>
            <person name="Slot J.C."/>
            <person name="Sakamoto Y."/>
            <person name="Steenwyk J.L."/>
            <person name="Rokas A."/>
            <person name="Carro J."/>
            <person name="Camarero S."/>
            <person name="Ferreira P."/>
            <person name="Molpeceres G."/>
            <person name="Ruiz-Duenas F.J."/>
            <person name="Serrano A."/>
            <person name="Henrissat B."/>
            <person name="Drula E."/>
            <person name="Hughes K.W."/>
            <person name="Mata J.L."/>
            <person name="Ishikawa N.K."/>
            <person name="Vargas-Isla R."/>
            <person name="Ushijima S."/>
            <person name="Smith C.A."/>
            <person name="Ahrendt S."/>
            <person name="Andreopoulos W."/>
            <person name="He G."/>
            <person name="Labutti K."/>
            <person name="Lipzen A."/>
            <person name="Ng V."/>
            <person name="Sandor L."/>
            <person name="Barry K."/>
            <person name="Martinez A.T."/>
            <person name="Xiao Y."/>
            <person name="Gibbons J.G."/>
            <person name="Terashima K."/>
            <person name="Hibbett D.S."/>
            <person name="Grigoriev I.V."/>
        </authorList>
    </citation>
    <scope>NUCLEOTIDE SEQUENCE</scope>
    <source>
        <strain evidence="1">Sp2 HRB7682 ss15</strain>
    </source>
</reference>
<dbReference type="EMBL" id="JANVFS010000018">
    <property type="protein sequence ID" value="KAJ4477782.1"/>
    <property type="molecule type" value="Genomic_DNA"/>
</dbReference>
<evidence type="ECO:0008006" key="3">
    <source>
        <dbReference type="Google" id="ProtNLM"/>
    </source>
</evidence>
<reference evidence="1" key="2">
    <citation type="journal article" date="2023" name="Proc. Natl. Acad. Sci. U.S.A.">
        <title>A global phylogenomic analysis of the shiitake genus Lentinula.</title>
        <authorList>
            <person name="Sierra-Patev S."/>
            <person name="Min B."/>
            <person name="Naranjo-Ortiz M."/>
            <person name="Looney B."/>
            <person name="Konkel Z."/>
            <person name="Slot J.C."/>
            <person name="Sakamoto Y."/>
            <person name="Steenwyk J.L."/>
            <person name="Rokas A."/>
            <person name="Carro J."/>
            <person name="Camarero S."/>
            <person name="Ferreira P."/>
            <person name="Molpeceres G."/>
            <person name="Ruiz-Duenas F.J."/>
            <person name="Serrano A."/>
            <person name="Henrissat B."/>
            <person name="Drula E."/>
            <person name="Hughes K.W."/>
            <person name="Mata J.L."/>
            <person name="Ishikawa N.K."/>
            <person name="Vargas-Isla R."/>
            <person name="Ushijima S."/>
            <person name="Smith C.A."/>
            <person name="Donoghue J."/>
            <person name="Ahrendt S."/>
            <person name="Andreopoulos W."/>
            <person name="He G."/>
            <person name="LaButti K."/>
            <person name="Lipzen A."/>
            <person name="Ng V."/>
            <person name="Riley R."/>
            <person name="Sandor L."/>
            <person name="Barry K."/>
            <person name="Martinez A.T."/>
            <person name="Xiao Y."/>
            <person name="Gibbons J.G."/>
            <person name="Terashima K."/>
            <person name="Grigoriev I.V."/>
            <person name="Hibbett D."/>
        </authorList>
    </citation>
    <scope>NUCLEOTIDE SEQUENCE</scope>
    <source>
        <strain evidence="1">Sp2 HRB7682 ss15</strain>
    </source>
</reference>